<feature type="domain" description="HNH nuclease" evidence="2">
    <location>
        <begin position="362"/>
        <end position="423"/>
    </location>
</feature>
<dbReference type="OrthoDB" id="3778721at2"/>
<keyword evidence="4" id="KW-1185">Reference proteome</keyword>
<reference evidence="3 4" key="1">
    <citation type="submission" date="2019-01" db="EMBL/GenBank/DDBJ databases">
        <title>Novel species of Nocardioides.</title>
        <authorList>
            <person name="Liu Q."/>
            <person name="Xin Y.-H."/>
        </authorList>
    </citation>
    <scope>NUCLEOTIDE SEQUENCE [LARGE SCALE GENOMIC DNA]</scope>
    <source>
        <strain evidence="3 4">CGMCC 4.6882</strain>
    </source>
</reference>
<dbReference type="EMBL" id="SDWT01000001">
    <property type="protein sequence ID" value="RYB95617.1"/>
    <property type="molecule type" value="Genomic_DNA"/>
</dbReference>
<evidence type="ECO:0000313" key="4">
    <source>
        <dbReference type="Proteomes" id="UP000294071"/>
    </source>
</evidence>
<dbReference type="SMART" id="SM00507">
    <property type="entry name" value="HNHc"/>
    <property type="match status" value="1"/>
</dbReference>
<feature type="region of interest" description="Disordered" evidence="1">
    <location>
        <begin position="447"/>
        <end position="468"/>
    </location>
</feature>
<dbReference type="Pfam" id="PF02720">
    <property type="entry name" value="DUF222"/>
    <property type="match status" value="1"/>
</dbReference>
<comment type="caution">
    <text evidence="3">The sequence shown here is derived from an EMBL/GenBank/DDBJ whole genome shotgun (WGS) entry which is preliminary data.</text>
</comment>
<dbReference type="Proteomes" id="UP000294071">
    <property type="component" value="Unassembled WGS sequence"/>
</dbReference>
<dbReference type="InterPro" id="IPR003870">
    <property type="entry name" value="DUF222"/>
</dbReference>
<proteinExistence type="predicted"/>
<dbReference type="Gene3D" id="1.10.30.50">
    <property type="match status" value="1"/>
</dbReference>
<name>A0A4Q2S232_9ACTN</name>
<gene>
    <name evidence="3" type="ORF">EUA93_15485</name>
</gene>
<evidence type="ECO:0000313" key="3">
    <source>
        <dbReference type="EMBL" id="RYB95617.1"/>
    </source>
</evidence>
<protein>
    <submittedName>
        <fullName evidence="3">HNH endonuclease</fullName>
    </submittedName>
</protein>
<dbReference type="AlphaFoldDB" id="A0A4Q2S232"/>
<sequence length="468" mass="51106">MIDMLAAPEAEADDLTASALLAALRDRKAVEDRAAADQLDLAARWADLHPPESIHLAAAFTTPGSEHEEPIAGEGCPLVAEFCVAELGAVLGISSTAAKKLIGHALELRHRLPRLWAQVQSGAVPAWRARLVAETTIHAVPTLTREAAGWVDDQVAAVAKRVGTAQLDRLVAETIKRFDLASADPASDPEDGYLHVDPRHVTVHDRDVHYAGTIHLEAELDLADALDLDHALAHDAAAQKSLGSTESLNVRRAKALGNLARTQTGLDLFHTQGSTSAATITSEDRDGLPAAREIVLHAHFDATLTAEGTVFGPTGRMENRNKLLLLDQIRSWCGDSRTKVTIKPVIDLNQNLTAPGYDIPARIREQVILRDNTCVFPHCTRPARACDIDHVTPYDHHAAAEDRQQPGPTQSDNLACLCRYHHRLKTHTSWRYAMVAPGVFEWTSPHGHRFRRDHTGTTPIHPLEPERP</sequence>
<dbReference type="CDD" id="cd00085">
    <property type="entry name" value="HNHc"/>
    <property type="match status" value="1"/>
</dbReference>
<keyword evidence="3" id="KW-0540">Nuclease</keyword>
<evidence type="ECO:0000256" key="1">
    <source>
        <dbReference type="SAM" id="MobiDB-lite"/>
    </source>
</evidence>
<accession>A0A4Q2S232</accession>
<dbReference type="RefSeq" id="WP_129400947.1">
    <property type="nucleotide sequence ID" value="NZ_SDWT01000001.1"/>
</dbReference>
<dbReference type="InterPro" id="IPR003615">
    <property type="entry name" value="HNH_nuc"/>
</dbReference>
<dbReference type="GO" id="GO:0004519">
    <property type="term" value="F:endonuclease activity"/>
    <property type="evidence" value="ECO:0007669"/>
    <property type="project" value="UniProtKB-KW"/>
</dbReference>
<evidence type="ECO:0000259" key="2">
    <source>
        <dbReference type="SMART" id="SM00507"/>
    </source>
</evidence>
<keyword evidence="3" id="KW-0378">Hydrolase</keyword>
<organism evidence="3 4">
    <name type="scientific">Nocardioides oleivorans</name>
    <dbReference type="NCBI Taxonomy" id="273676"/>
    <lineage>
        <taxon>Bacteria</taxon>
        <taxon>Bacillati</taxon>
        <taxon>Actinomycetota</taxon>
        <taxon>Actinomycetes</taxon>
        <taxon>Propionibacteriales</taxon>
        <taxon>Nocardioidaceae</taxon>
        <taxon>Nocardioides</taxon>
    </lineage>
</organism>
<keyword evidence="3" id="KW-0255">Endonuclease</keyword>